<accession>A0A385SV35</accession>
<keyword evidence="1" id="KW-0812">Transmembrane</keyword>
<organism evidence="2 3">
    <name type="scientific">Chryseolinea soli</name>
    <dbReference type="NCBI Taxonomy" id="2321403"/>
    <lineage>
        <taxon>Bacteria</taxon>
        <taxon>Pseudomonadati</taxon>
        <taxon>Bacteroidota</taxon>
        <taxon>Cytophagia</taxon>
        <taxon>Cytophagales</taxon>
        <taxon>Fulvivirgaceae</taxon>
        <taxon>Chryseolinea</taxon>
    </lineage>
</organism>
<reference evidence="3" key="1">
    <citation type="submission" date="2018-09" db="EMBL/GenBank/DDBJ databases">
        <title>Chryseolinea sp. KIS68-18 isolated from soil.</title>
        <authorList>
            <person name="Weon H.-Y."/>
            <person name="Kwon S.-W."/>
            <person name="Lee S.A."/>
        </authorList>
    </citation>
    <scope>NUCLEOTIDE SEQUENCE [LARGE SCALE GENOMIC DNA]</scope>
    <source>
        <strain evidence="3">KIS68-18</strain>
    </source>
</reference>
<gene>
    <name evidence="2" type="ORF">D4L85_31245</name>
</gene>
<name>A0A385SV35_9BACT</name>
<evidence type="ECO:0000256" key="1">
    <source>
        <dbReference type="SAM" id="Phobius"/>
    </source>
</evidence>
<evidence type="ECO:0000313" key="3">
    <source>
        <dbReference type="Proteomes" id="UP000266183"/>
    </source>
</evidence>
<dbReference type="OrthoDB" id="1163872at2"/>
<feature type="transmembrane region" description="Helical" evidence="1">
    <location>
        <begin position="76"/>
        <end position="94"/>
    </location>
</feature>
<keyword evidence="3" id="KW-1185">Reference proteome</keyword>
<dbReference type="RefSeq" id="WP_119758042.1">
    <property type="nucleotide sequence ID" value="NZ_CP032382.1"/>
</dbReference>
<feature type="transmembrane region" description="Helical" evidence="1">
    <location>
        <begin position="21"/>
        <end position="40"/>
    </location>
</feature>
<feature type="transmembrane region" description="Helical" evidence="1">
    <location>
        <begin position="106"/>
        <end position="122"/>
    </location>
</feature>
<sequence>MLAGLMLGSNGTFIYWKYHKLALAAGVLLMVGVFMKIMHWQGADEMLFVSLPLIPAIYSAHFFSKRNKAILDILKWCMILFPFILAPMTLFHWVDLPVLVTKAPVYFYWFTFVFFIVTRLKDKTLFLD</sequence>
<proteinExistence type="predicted"/>
<keyword evidence="1" id="KW-1133">Transmembrane helix</keyword>
<dbReference type="Proteomes" id="UP000266183">
    <property type="component" value="Chromosome"/>
</dbReference>
<keyword evidence="1" id="KW-0472">Membrane</keyword>
<dbReference type="KEGG" id="chk:D4L85_31245"/>
<dbReference type="EMBL" id="CP032382">
    <property type="protein sequence ID" value="AYB34784.1"/>
    <property type="molecule type" value="Genomic_DNA"/>
</dbReference>
<protein>
    <submittedName>
        <fullName evidence="2">Uncharacterized protein</fullName>
    </submittedName>
</protein>
<dbReference type="AlphaFoldDB" id="A0A385SV35"/>
<feature type="transmembrane region" description="Helical" evidence="1">
    <location>
        <begin position="46"/>
        <end position="64"/>
    </location>
</feature>
<evidence type="ECO:0000313" key="2">
    <source>
        <dbReference type="EMBL" id="AYB34784.1"/>
    </source>
</evidence>